<dbReference type="CDD" id="cd06193">
    <property type="entry name" value="siderophore_interacting"/>
    <property type="match status" value="1"/>
</dbReference>
<keyword evidence="3" id="KW-1185">Reference proteome</keyword>
<evidence type="ECO:0000259" key="1">
    <source>
        <dbReference type="PROSITE" id="PS51384"/>
    </source>
</evidence>
<dbReference type="EMBL" id="BAABLV010000036">
    <property type="protein sequence ID" value="GAA4904360.1"/>
    <property type="molecule type" value="Genomic_DNA"/>
</dbReference>
<sequence length="296" mass="31966">MSDTPWSLFDATVAEVVDRTPNLRRVTFEGEGLRDLADPGTDTRIKLLVAADADGAAEAYRAMGSDAASMAALRTLGDGITMRTYTLAAWEQTPTGARVSVDFARHDPAVAGPATRWAEQARRGQAMRIVGPVRSFDGEVGGREFRAAGLGREELLLVADHCALPAVERILAELPPHARGLAVIECPTPEDRLDLDRPDGVEVRWIHGAGGCPGPVLAELDAWGTQDDSTPQPDAVRGDDGDELFWEVDGEEARRVWVAAEASVARDVRRLVVGEKGLNKRAVAFMGYWRTGRAES</sequence>
<dbReference type="InterPro" id="IPR013113">
    <property type="entry name" value="SIP_FAD-bd"/>
</dbReference>
<dbReference type="Pfam" id="PF08021">
    <property type="entry name" value="FAD_binding_9"/>
    <property type="match status" value="1"/>
</dbReference>
<feature type="domain" description="FAD-binding FR-type" evidence="1">
    <location>
        <begin position="6"/>
        <end position="139"/>
    </location>
</feature>
<dbReference type="PANTHER" id="PTHR30157">
    <property type="entry name" value="FERRIC REDUCTASE, NADPH-DEPENDENT"/>
    <property type="match status" value="1"/>
</dbReference>
<dbReference type="PANTHER" id="PTHR30157:SF0">
    <property type="entry name" value="NADPH-DEPENDENT FERRIC-CHELATE REDUCTASE"/>
    <property type="match status" value="1"/>
</dbReference>
<proteinExistence type="predicted"/>
<organism evidence="2 3">
    <name type="scientific">Tessaracoccus lubricantis</name>
    <dbReference type="NCBI Taxonomy" id="545543"/>
    <lineage>
        <taxon>Bacteria</taxon>
        <taxon>Bacillati</taxon>
        <taxon>Actinomycetota</taxon>
        <taxon>Actinomycetes</taxon>
        <taxon>Propionibacteriales</taxon>
        <taxon>Propionibacteriaceae</taxon>
        <taxon>Tessaracoccus</taxon>
    </lineage>
</organism>
<dbReference type="SUPFAM" id="SSF63380">
    <property type="entry name" value="Riboflavin synthase domain-like"/>
    <property type="match status" value="1"/>
</dbReference>
<dbReference type="Gene3D" id="3.40.50.80">
    <property type="entry name" value="Nucleotide-binding domain of ferredoxin-NADP reductase (FNR) module"/>
    <property type="match status" value="1"/>
</dbReference>
<dbReference type="PROSITE" id="PS51384">
    <property type="entry name" value="FAD_FR"/>
    <property type="match status" value="1"/>
</dbReference>
<evidence type="ECO:0000313" key="2">
    <source>
        <dbReference type="EMBL" id="GAA4904360.1"/>
    </source>
</evidence>
<dbReference type="InterPro" id="IPR017938">
    <property type="entry name" value="Riboflavin_synthase-like_b-brl"/>
</dbReference>
<dbReference type="InterPro" id="IPR007037">
    <property type="entry name" value="SIP_rossman_dom"/>
</dbReference>
<dbReference type="InterPro" id="IPR039374">
    <property type="entry name" value="SIP_fam"/>
</dbReference>
<dbReference type="RefSeq" id="WP_345583211.1">
    <property type="nucleotide sequence ID" value="NZ_BAABLV010000036.1"/>
</dbReference>
<comment type="caution">
    <text evidence="2">The sequence shown here is derived from an EMBL/GenBank/DDBJ whole genome shotgun (WGS) entry which is preliminary data.</text>
</comment>
<reference evidence="3" key="1">
    <citation type="journal article" date="2019" name="Int. J. Syst. Evol. Microbiol.">
        <title>The Global Catalogue of Microorganisms (GCM) 10K type strain sequencing project: providing services to taxonomists for standard genome sequencing and annotation.</title>
        <authorList>
            <consortium name="The Broad Institute Genomics Platform"/>
            <consortium name="The Broad Institute Genome Sequencing Center for Infectious Disease"/>
            <person name="Wu L."/>
            <person name="Ma J."/>
        </authorList>
    </citation>
    <scope>NUCLEOTIDE SEQUENCE [LARGE SCALE GENOMIC DNA]</scope>
    <source>
        <strain evidence="3">JCM 19125</strain>
    </source>
</reference>
<evidence type="ECO:0000313" key="3">
    <source>
        <dbReference type="Proteomes" id="UP001501521"/>
    </source>
</evidence>
<dbReference type="Proteomes" id="UP001501521">
    <property type="component" value="Unassembled WGS sequence"/>
</dbReference>
<dbReference type="Pfam" id="PF04954">
    <property type="entry name" value="SIP"/>
    <property type="match status" value="1"/>
</dbReference>
<gene>
    <name evidence="2" type="ORF">GCM10025789_24310</name>
</gene>
<dbReference type="InterPro" id="IPR039261">
    <property type="entry name" value="FNR_nucleotide-bd"/>
</dbReference>
<accession>A0ABP9FKD5</accession>
<protein>
    <submittedName>
        <fullName evidence="2">Siderophore-interacting protein</fullName>
    </submittedName>
</protein>
<dbReference type="Gene3D" id="2.40.30.10">
    <property type="entry name" value="Translation factors"/>
    <property type="match status" value="1"/>
</dbReference>
<name>A0ABP9FKD5_9ACTN</name>
<dbReference type="InterPro" id="IPR017927">
    <property type="entry name" value="FAD-bd_FR_type"/>
</dbReference>